<dbReference type="GO" id="GO:0005886">
    <property type="term" value="C:plasma membrane"/>
    <property type="evidence" value="ECO:0007669"/>
    <property type="project" value="UniProtKB-SubCell"/>
</dbReference>
<dbReference type="InterPro" id="IPR003838">
    <property type="entry name" value="ABC3_permease_C"/>
</dbReference>
<name>A0A7W6ES55_9BACT</name>
<dbReference type="InterPro" id="IPR050250">
    <property type="entry name" value="Macrolide_Exporter_MacB"/>
</dbReference>
<protein>
    <submittedName>
        <fullName evidence="9">Putative ABC transport system permease protein</fullName>
    </submittedName>
</protein>
<dbReference type="Pfam" id="PF12704">
    <property type="entry name" value="MacB_PCD"/>
    <property type="match status" value="2"/>
</dbReference>
<keyword evidence="2" id="KW-1003">Cell membrane</keyword>
<feature type="transmembrane region" description="Helical" evidence="6">
    <location>
        <begin position="302"/>
        <end position="320"/>
    </location>
</feature>
<feature type="domain" description="MacB-like periplasmic core" evidence="8">
    <location>
        <begin position="450"/>
        <end position="662"/>
    </location>
</feature>
<reference evidence="9 10" key="1">
    <citation type="submission" date="2020-08" db="EMBL/GenBank/DDBJ databases">
        <title>Genomic Encyclopedia of Type Strains, Phase IV (KMG-IV): sequencing the most valuable type-strain genomes for metagenomic binning, comparative biology and taxonomic classification.</title>
        <authorList>
            <person name="Goeker M."/>
        </authorList>
    </citation>
    <scope>NUCLEOTIDE SEQUENCE [LARGE SCALE GENOMIC DNA]</scope>
    <source>
        <strain evidence="9 10">DSM 17976</strain>
    </source>
</reference>
<feature type="domain" description="MacB-like periplasmic core" evidence="8">
    <location>
        <begin position="20"/>
        <end position="208"/>
    </location>
</feature>
<dbReference type="InterPro" id="IPR025857">
    <property type="entry name" value="MacB_PCD"/>
</dbReference>
<dbReference type="Proteomes" id="UP000541352">
    <property type="component" value="Unassembled WGS sequence"/>
</dbReference>
<dbReference type="EMBL" id="JACIBY010000010">
    <property type="protein sequence ID" value="MBB3840268.1"/>
    <property type="molecule type" value="Genomic_DNA"/>
</dbReference>
<dbReference type="PROSITE" id="PS51257">
    <property type="entry name" value="PROKAR_LIPOPROTEIN"/>
    <property type="match status" value="1"/>
</dbReference>
<evidence type="ECO:0000313" key="9">
    <source>
        <dbReference type="EMBL" id="MBB3840268.1"/>
    </source>
</evidence>
<accession>A0A7W6ES55</accession>
<evidence type="ECO:0000256" key="2">
    <source>
        <dbReference type="ARBA" id="ARBA00022475"/>
    </source>
</evidence>
<feature type="transmembrane region" description="Helical" evidence="6">
    <location>
        <begin position="438"/>
        <end position="462"/>
    </location>
</feature>
<feature type="transmembrane region" description="Helical" evidence="6">
    <location>
        <begin position="355"/>
        <end position="376"/>
    </location>
</feature>
<feature type="transmembrane region" description="Helical" evidence="6">
    <location>
        <begin position="783"/>
        <end position="803"/>
    </location>
</feature>
<feature type="domain" description="ABC3 transporter permease C-terminal" evidence="7">
    <location>
        <begin position="699"/>
        <end position="810"/>
    </location>
</feature>
<dbReference type="GO" id="GO:0022857">
    <property type="term" value="F:transmembrane transporter activity"/>
    <property type="evidence" value="ECO:0007669"/>
    <property type="project" value="TreeGrafter"/>
</dbReference>
<evidence type="ECO:0000259" key="8">
    <source>
        <dbReference type="Pfam" id="PF12704"/>
    </source>
</evidence>
<evidence type="ECO:0000256" key="4">
    <source>
        <dbReference type="ARBA" id="ARBA00022989"/>
    </source>
</evidence>
<keyword evidence="3 6" id="KW-0812">Transmembrane</keyword>
<sequence>MILNYLKLAFRNAIRQPFYTLVNVVGLTIGMVACWLLATYYFHEKQYDTFLPPVNRIAAAALDLKMGDTEGVTTNTPPPLGMRLAEYPEVEMTARTFALGDVLIRQSEGTESTVFSESNALAVDSTFLSLFEFPMVQGDKNALNAPLSLVLTEKMAQKYFGTTQAVGKSLSLNDRLFKVTGVVKDLPTNSSLNFGFLAPVKDFRVVENFMWSWIWLQMDTWVKFRQPLTETNIAALETKLPAMVRKHAPSAFERVGQNFEEQIKRGDRYNVRLLPLTKLHLGYPQLSSRLTTIGDGNQVRTLALGGLIILLLACVNFINLSTARSMKRVKEVGVRKALGSSKGSLVGQFLVESSLLSGVAFLLASAVTWSVLPLFNQLTQIAFTPDDLFSMEVMRIIVALPVITGLVAGLYPALYLSRFKTTDSMKKSTGSAHGGFSLVRSGLVVLQFSVAIVLMLGVTAMYRQLYFAQHSKLGMEKENVLIIKNGRHFANLSEREVFRQQLKQLPEVSEATHSTFLPSLGSFGDFYEPEQGEQANAVAQNLPISSFMTDEHFVPTLKLEIIAGRNFRPNSPADSAAVILNETAVKAIGWKNPIGKWMRYPGNANQRFQVIGVMRDFHLGSVRTVIDPTALFHESSKTYRTWGSYLAVRLQPGTEKATIQKATDMWKRAIPNVPFEYDFLDASFANLYRSEQHTASIIMVFTGLALFIGCLGLFALALFMSEQRTKEIGIRKVLGASVLSVTALLSKDFLKLVLIALLIASPIGYYLIDKWLADFAYRIDIGWGMFVATGAAALLIALLTVGYQSFKTALTNPVKSLKAE</sequence>
<evidence type="ECO:0000256" key="6">
    <source>
        <dbReference type="SAM" id="Phobius"/>
    </source>
</evidence>
<evidence type="ECO:0000259" key="7">
    <source>
        <dbReference type="Pfam" id="PF02687"/>
    </source>
</evidence>
<organism evidence="9 10">
    <name type="scientific">Runella defluvii</name>
    <dbReference type="NCBI Taxonomy" id="370973"/>
    <lineage>
        <taxon>Bacteria</taxon>
        <taxon>Pseudomonadati</taxon>
        <taxon>Bacteroidota</taxon>
        <taxon>Cytophagia</taxon>
        <taxon>Cytophagales</taxon>
        <taxon>Spirosomataceae</taxon>
        <taxon>Runella</taxon>
    </lineage>
</organism>
<proteinExistence type="predicted"/>
<keyword evidence="5 6" id="KW-0472">Membrane</keyword>
<comment type="subcellular location">
    <subcellularLocation>
        <location evidence="1">Cell membrane</location>
        <topology evidence="1">Multi-pass membrane protein</topology>
    </subcellularLocation>
</comment>
<evidence type="ECO:0000313" key="10">
    <source>
        <dbReference type="Proteomes" id="UP000541352"/>
    </source>
</evidence>
<keyword evidence="4 6" id="KW-1133">Transmembrane helix</keyword>
<feature type="transmembrane region" description="Helical" evidence="6">
    <location>
        <begin position="21"/>
        <end position="42"/>
    </location>
</feature>
<dbReference type="PANTHER" id="PTHR30572">
    <property type="entry name" value="MEMBRANE COMPONENT OF TRANSPORTER-RELATED"/>
    <property type="match status" value="1"/>
</dbReference>
<evidence type="ECO:0000256" key="5">
    <source>
        <dbReference type="ARBA" id="ARBA00023136"/>
    </source>
</evidence>
<feature type="domain" description="ABC3 transporter permease C-terminal" evidence="7">
    <location>
        <begin position="306"/>
        <end position="418"/>
    </location>
</feature>
<dbReference type="RefSeq" id="WP_183977137.1">
    <property type="nucleotide sequence ID" value="NZ_JACIBY010000010.1"/>
</dbReference>
<gene>
    <name evidence="9" type="ORF">FHS57_004288</name>
</gene>
<comment type="caution">
    <text evidence="9">The sequence shown here is derived from an EMBL/GenBank/DDBJ whole genome shotgun (WGS) entry which is preliminary data.</text>
</comment>
<feature type="transmembrane region" description="Helical" evidence="6">
    <location>
        <begin position="396"/>
        <end position="417"/>
    </location>
</feature>
<keyword evidence="10" id="KW-1185">Reference proteome</keyword>
<dbReference type="PANTHER" id="PTHR30572:SF18">
    <property type="entry name" value="ABC-TYPE MACROLIDE FAMILY EXPORT SYSTEM PERMEASE COMPONENT 2"/>
    <property type="match status" value="1"/>
</dbReference>
<evidence type="ECO:0000256" key="3">
    <source>
        <dbReference type="ARBA" id="ARBA00022692"/>
    </source>
</evidence>
<feature type="transmembrane region" description="Helical" evidence="6">
    <location>
        <begin position="697"/>
        <end position="719"/>
    </location>
</feature>
<dbReference type="Pfam" id="PF02687">
    <property type="entry name" value="FtsX"/>
    <property type="match status" value="2"/>
</dbReference>
<dbReference type="AlphaFoldDB" id="A0A7W6ES55"/>
<feature type="transmembrane region" description="Helical" evidence="6">
    <location>
        <begin position="749"/>
        <end position="768"/>
    </location>
</feature>
<evidence type="ECO:0000256" key="1">
    <source>
        <dbReference type="ARBA" id="ARBA00004651"/>
    </source>
</evidence>